<gene>
    <name evidence="2" type="ORF">DI555_19230</name>
</gene>
<protein>
    <recommendedName>
        <fullName evidence="4">DUF2066 domain-containing protein</fullName>
    </recommendedName>
</protein>
<proteinExistence type="predicted"/>
<dbReference type="AlphaFoldDB" id="A0A2W5QDN3"/>
<evidence type="ECO:0008006" key="4">
    <source>
        <dbReference type="Google" id="ProtNLM"/>
    </source>
</evidence>
<accession>A0A2W5QDN3</accession>
<dbReference type="EMBL" id="QFPX01000020">
    <property type="protein sequence ID" value="PZQ52843.1"/>
    <property type="molecule type" value="Genomic_DNA"/>
</dbReference>
<reference evidence="2 3" key="1">
    <citation type="submission" date="2017-08" db="EMBL/GenBank/DDBJ databases">
        <title>Infants hospitalized years apart are colonized by the same room-sourced microbial strains.</title>
        <authorList>
            <person name="Brooks B."/>
            <person name="Olm M.R."/>
            <person name="Firek B.A."/>
            <person name="Baker R."/>
            <person name="Thomas B.C."/>
            <person name="Morowitz M.J."/>
            <person name="Banfield J.F."/>
        </authorList>
    </citation>
    <scope>NUCLEOTIDE SEQUENCE [LARGE SCALE GENOMIC DNA]</scope>
    <source>
        <strain evidence="2">S2_005_002_R2_33</strain>
    </source>
</reference>
<keyword evidence="1" id="KW-0732">Signal</keyword>
<name>A0A2W5QDN3_9SPHN</name>
<dbReference type="Proteomes" id="UP000249082">
    <property type="component" value="Unassembled WGS sequence"/>
</dbReference>
<evidence type="ECO:0000313" key="2">
    <source>
        <dbReference type="EMBL" id="PZQ52843.1"/>
    </source>
</evidence>
<organism evidence="2 3">
    <name type="scientific">Novosphingobium pentaromativorans</name>
    <dbReference type="NCBI Taxonomy" id="205844"/>
    <lineage>
        <taxon>Bacteria</taxon>
        <taxon>Pseudomonadati</taxon>
        <taxon>Pseudomonadota</taxon>
        <taxon>Alphaproteobacteria</taxon>
        <taxon>Sphingomonadales</taxon>
        <taxon>Sphingomonadaceae</taxon>
        <taxon>Novosphingobium</taxon>
    </lineage>
</organism>
<feature type="signal peptide" evidence="1">
    <location>
        <begin position="1"/>
        <end position="21"/>
    </location>
</feature>
<evidence type="ECO:0000256" key="1">
    <source>
        <dbReference type="SAM" id="SignalP"/>
    </source>
</evidence>
<sequence>MSSKLHRLVANLAGVALAVQAVPVVAQGVTGGNSGPGVGSGAGAAGTRDLTSAGGPTFADIADLSESAGLVVKAQIRKMVRVEDERAPGLAQGMARFYMTAQTQALIAGKAPIGESFVYLVDLPLDAKGKAPKLKKQDVLLFARAVPGRPGELQLVTPTAQQLWSEQAEARVRGILQSLLSGNAPVKITGVRELMYVPGNLAGQGETQIFLNTKDGSAASITVHHEPGAAPAWGVSFSELVADIGNPPRPETVEWYRLACFLPNNPPQGTNVAEGIEERRQAAADYRMVLGELGECRRTLGQGGKTQG</sequence>
<feature type="chain" id="PRO_5015870682" description="DUF2066 domain-containing protein" evidence="1">
    <location>
        <begin position="22"/>
        <end position="308"/>
    </location>
</feature>
<comment type="caution">
    <text evidence="2">The sequence shown here is derived from an EMBL/GenBank/DDBJ whole genome shotgun (WGS) entry which is preliminary data.</text>
</comment>
<evidence type="ECO:0000313" key="3">
    <source>
        <dbReference type="Proteomes" id="UP000249082"/>
    </source>
</evidence>